<keyword evidence="3" id="KW-1185">Reference proteome</keyword>
<dbReference type="Proteomes" id="UP000312032">
    <property type="component" value="Unassembled WGS sequence"/>
</dbReference>
<dbReference type="AlphaFoldDB" id="A0A5C4U2Z8"/>
<reference evidence="2 3" key="1">
    <citation type="submission" date="2019-06" db="EMBL/GenBank/DDBJ databases">
        <authorList>
            <person name="Li J."/>
        </authorList>
    </citation>
    <scope>NUCLEOTIDE SEQUENCE [LARGE SCALE GENOMIC DNA]</scope>
    <source>
        <strain evidence="2 3">LMG 28165</strain>
    </source>
</reference>
<gene>
    <name evidence="2" type="ORF">FHE74_08965</name>
</gene>
<proteinExistence type="predicted"/>
<dbReference type="RefSeq" id="WP_139466178.1">
    <property type="nucleotide sequence ID" value="NZ_VDHJ01000012.1"/>
</dbReference>
<dbReference type="Gene3D" id="3.40.50.1820">
    <property type="entry name" value="alpha/beta hydrolase"/>
    <property type="match status" value="1"/>
</dbReference>
<dbReference type="OrthoDB" id="5969911at2"/>
<evidence type="ECO:0000259" key="1">
    <source>
        <dbReference type="Pfam" id="PF06259"/>
    </source>
</evidence>
<dbReference type="InterPro" id="IPR029058">
    <property type="entry name" value="AB_hydrolase_fold"/>
</dbReference>
<dbReference type="Pfam" id="PF06259">
    <property type="entry name" value="Abhydrolase_8"/>
    <property type="match status" value="1"/>
</dbReference>
<feature type="domain" description="DUF1023" evidence="1">
    <location>
        <begin position="174"/>
        <end position="331"/>
    </location>
</feature>
<protein>
    <recommendedName>
        <fullName evidence="1">DUF1023 domain-containing protein</fullName>
    </recommendedName>
</protein>
<evidence type="ECO:0000313" key="3">
    <source>
        <dbReference type="Proteomes" id="UP000312032"/>
    </source>
</evidence>
<sequence>MSNSLIHSAATALNSGLSELSAERHALRADASSLFQQGTGAGPEAFPAGLISLAPQLTELEAQIAAVQRILFLTAQLQGLLDAAIARIDSLFDASPAVQQLHRHLAGLGEALDVACAEAITRVCTPPTVAEASRFERYPDLSIDAIHELELATAPTHIRDLARANPDLRVVDAREGSFVAIVGDIESAENVTTFVAGVNSSTPDGWQQHIDRTRQFAQASGGAGVVWLGYRAPDDLARGLQRSPAKHGAHRLRAFQSQLAQRFPQQRRTVVGYSYGSVVAGHAAAQGLHADDLVFLGSPGTSLDNANQARLYGKEPQVHAVTSPGDPIRLVTGESTGVHGPDPRAPRFGAHAIDLQTAGDHDSYFTAPGFYEAVATATARGIP</sequence>
<dbReference type="SUPFAM" id="SSF53474">
    <property type="entry name" value="alpha/beta-Hydrolases"/>
    <property type="match status" value="1"/>
</dbReference>
<comment type="caution">
    <text evidence="2">The sequence shown here is derived from an EMBL/GenBank/DDBJ whole genome shotgun (WGS) entry which is preliminary data.</text>
</comment>
<dbReference type="InterPro" id="IPR010427">
    <property type="entry name" value="DUF1023"/>
</dbReference>
<organism evidence="2 3">
    <name type="scientific">Corynebacterium tapiri</name>
    <dbReference type="NCBI Taxonomy" id="1448266"/>
    <lineage>
        <taxon>Bacteria</taxon>
        <taxon>Bacillati</taxon>
        <taxon>Actinomycetota</taxon>
        <taxon>Actinomycetes</taxon>
        <taxon>Mycobacteriales</taxon>
        <taxon>Corynebacteriaceae</taxon>
        <taxon>Corynebacterium</taxon>
    </lineage>
</organism>
<dbReference type="EMBL" id="VDHJ01000012">
    <property type="protein sequence ID" value="TNL95717.1"/>
    <property type="molecule type" value="Genomic_DNA"/>
</dbReference>
<name>A0A5C4U2Z8_9CORY</name>
<evidence type="ECO:0000313" key="2">
    <source>
        <dbReference type="EMBL" id="TNL95717.1"/>
    </source>
</evidence>
<accession>A0A5C4U2Z8</accession>